<evidence type="ECO:0000256" key="14">
    <source>
        <dbReference type="RuleBase" id="RU363031"/>
    </source>
</evidence>
<feature type="domain" description="RNA polymerase Rpb2" evidence="20">
    <location>
        <begin position="565"/>
        <end position="626"/>
    </location>
</feature>
<evidence type="ECO:0000259" key="17">
    <source>
        <dbReference type="Pfam" id="PF04561"/>
    </source>
</evidence>
<dbReference type="Pfam" id="PF00562">
    <property type="entry name" value="RNA_pol_Rpb2_6"/>
    <property type="match status" value="1"/>
</dbReference>
<dbReference type="GO" id="GO:0000428">
    <property type="term" value="C:DNA-directed RNA polymerase complex"/>
    <property type="evidence" value="ECO:0007669"/>
    <property type="project" value="UniProtKB-KW"/>
</dbReference>
<keyword evidence="8" id="KW-0862">Zinc</keyword>
<dbReference type="InterPro" id="IPR007641">
    <property type="entry name" value="RNA_pol_Rpb2_7"/>
</dbReference>
<feature type="domain" description="RNA polymerase Rpb2" evidence="16">
    <location>
        <begin position="1076"/>
        <end position="1167"/>
    </location>
</feature>
<dbReference type="AlphaFoldDB" id="A0A8J5XHB4"/>
<dbReference type="FunFam" id="3.90.1800.10:FF:000002">
    <property type="entry name" value="DNA-directed RNA polymerase subunit beta"/>
    <property type="match status" value="1"/>
</dbReference>
<keyword evidence="10 14" id="KW-0804">Transcription</keyword>
<keyword evidence="5 14" id="KW-0548">Nucleotidyltransferase</keyword>
<dbReference type="GO" id="GO:0003899">
    <property type="term" value="F:DNA-directed RNA polymerase activity"/>
    <property type="evidence" value="ECO:0007669"/>
    <property type="project" value="UniProtKB-EC"/>
</dbReference>
<keyword evidence="3 14" id="KW-0240">DNA-directed RNA polymerase</keyword>
<dbReference type="Pfam" id="PF04567">
    <property type="entry name" value="RNA_pol_Rpb2_5"/>
    <property type="match status" value="1"/>
</dbReference>
<dbReference type="CDD" id="cd00653">
    <property type="entry name" value="RNA_pol_B_RPB2"/>
    <property type="match status" value="1"/>
</dbReference>
<keyword evidence="11" id="KW-0539">Nucleus</keyword>
<organism evidence="22 23">
    <name type="scientific">Diacronema lutheri</name>
    <name type="common">Unicellular marine alga</name>
    <name type="synonym">Monochrysis lutheri</name>
    <dbReference type="NCBI Taxonomy" id="2081491"/>
    <lineage>
        <taxon>Eukaryota</taxon>
        <taxon>Haptista</taxon>
        <taxon>Haptophyta</taxon>
        <taxon>Pavlovophyceae</taxon>
        <taxon>Pavlovales</taxon>
        <taxon>Pavlovaceae</taxon>
        <taxon>Diacronema</taxon>
    </lineage>
</organism>
<dbReference type="FunFam" id="2.40.270.10:FF:000011">
    <property type="entry name" value="DNA-directed RNA polymerase subunit beta"/>
    <property type="match status" value="1"/>
</dbReference>
<dbReference type="SUPFAM" id="SSF64484">
    <property type="entry name" value="beta and beta-prime subunits of DNA dependent RNA-polymerase"/>
    <property type="match status" value="1"/>
</dbReference>
<evidence type="ECO:0000256" key="8">
    <source>
        <dbReference type="ARBA" id="ARBA00022833"/>
    </source>
</evidence>
<dbReference type="InterPro" id="IPR037033">
    <property type="entry name" value="DNA-dir_RNAP_su2_hyb_sf"/>
</dbReference>
<dbReference type="OrthoDB" id="10248617at2759"/>
<dbReference type="InterPro" id="IPR014724">
    <property type="entry name" value="RNA_pol_RPB2_OB-fold"/>
</dbReference>
<dbReference type="Pfam" id="PF04563">
    <property type="entry name" value="RNA_pol_Rpb2_1"/>
    <property type="match status" value="1"/>
</dbReference>
<evidence type="ECO:0000256" key="1">
    <source>
        <dbReference type="ARBA" id="ARBA00004123"/>
    </source>
</evidence>
<comment type="similarity">
    <text evidence="2 13">Belongs to the RNA polymerase beta chain family.</text>
</comment>
<keyword evidence="23" id="KW-1185">Reference proteome</keyword>
<dbReference type="GO" id="GO:0006351">
    <property type="term" value="P:DNA-templated transcription"/>
    <property type="evidence" value="ECO:0007669"/>
    <property type="project" value="InterPro"/>
</dbReference>
<dbReference type="PROSITE" id="PS01166">
    <property type="entry name" value="RNA_POL_BETA"/>
    <property type="match status" value="1"/>
</dbReference>
<dbReference type="Pfam" id="PF04565">
    <property type="entry name" value="RNA_pol_Rpb2_3"/>
    <property type="match status" value="1"/>
</dbReference>
<comment type="subcellular location">
    <subcellularLocation>
        <location evidence="1">Nucleus</location>
    </subcellularLocation>
</comment>
<evidence type="ECO:0000256" key="2">
    <source>
        <dbReference type="ARBA" id="ARBA00006835"/>
    </source>
</evidence>
<sequence>MEDALPERDGDEEITQDDAWEVISAYFADKGLVQQQLNSFDEFLETTMQEIIDEHPNVEVRPGIQISPSQAAGADTRHVVTFNQVYLSRASVVEPDGKNMTLFPNEARLRNLTYACPLYIDVKHRTIEVRPDGEEDVQDSEIPKLFIGRVPMMLKSKFCLLHDANDKELTEFGECPLDPGGYFVINGSEKVLIGQEKMANNLVYVFHKRTPNKFAWVSEIRSAPEAGNRPPSALYQKLLRSRYKNASAGSIVTTVPLVREDVPCMIVFRALGEGYNADRHVLEHIVYDTNDMQMMELLKPSLEDSQPVHTTEMALDYIGTRGAQPGAARAQRQQHARELLVKEMLPHVGITEHCETKKAYFLGYMIHKLLIASLGGRKEDDRDHFAQKRLELSGPLLASLFRKLFAKLKKEMRTSLQKMVDAGHEITPSKAVNPKTLTRGLKYALATGNWGDQQAAAGTNRAGVAQVLNRLAFASSLSHLRRLNTPIGREGKLAKPRQLHNTHWGMICPAETPEGQAVGLVKNLALMAYITVGKPASPILEFLDEWGVENLEEISPMAIPNATKIFCNGAWVGIHRDPDQLVSTLKELRRSVTIDPETSVVRDIAERELRLNTDPGRISRPLFVVENQQLVIKKHHIKLLRESDASGVNWDWLVANGLVEFIDTEEEETAMIAMFVSDLAHAHGMVLNTHAEIHPALILGICASIIPFPDHNQSPRNTYQSAMGKQAMGVYITNYQTRMDAMANVLYYSQKPLACTQSMKFLSFRELPTGINAIVAIACYSGYNQEDSVIMNQSSIDRGFFRSVQYKTYKDEVNKVGLDLAEQFERPQRDVCQGMKFANYEKIDEDGLCCPGVRVSGGDIIIGKTTPLERTEEDLDPMQAKFTKRDMSTRMKMSESGIVDQVMLSTNESGLKFCKVRIRSVRIPQIGDKFASRHGQKGTVGITYRQEDMPFSSEGVCPDIIVNPHAIPSRMTIGHLIECLLSKVATLTGQEGDATPFSKVTVDEISAELQKRGYQCRAFERMYNGHTGRRQNAYIFLGPTFYQRLKHMVDDKIHARARGPLTTLTRQPVEGRAKDGGLRFGEMERDCMISHGVALMLKERLFEQSDHFRVHVCERCGLMSIANLRKQNFRCPVKACQSALTCQVFMPYACKLLFQELMAMQIAPRMVV</sequence>
<dbReference type="Gene3D" id="2.40.50.150">
    <property type="match status" value="1"/>
</dbReference>
<keyword evidence="7" id="KW-0863">Zinc-finger</keyword>
<dbReference type="InterPro" id="IPR007642">
    <property type="entry name" value="RNA_pol_Rpb2_2"/>
</dbReference>
<evidence type="ECO:0000313" key="23">
    <source>
        <dbReference type="Proteomes" id="UP000751190"/>
    </source>
</evidence>
<evidence type="ECO:0000259" key="16">
    <source>
        <dbReference type="Pfam" id="PF04560"/>
    </source>
</evidence>
<keyword evidence="4 14" id="KW-0808">Transferase</keyword>
<dbReference type="Gene3D" id="3.90.1070.20">
    <property type="match status" value="1"/>
</dbReference>
<gene>
    <name evidence="22" type="ORF">KFE25_000281</name>
</gene>
<dbReference type="Gene3D" id="3.90.1100.10">
    <property type="match status" value="1"/>
</dbReference>
<dbReference type="GO" id="GO:0032549">
    <property type="term" value="F:ribonucleoside binding"/>
    <property type="evidence" value="ECO:0007669"/>
    <property type="project" value="InterPro"/>
</dbReference>
<evidence type="ECO:0000256" key="13">
    <source>
        <dbReference type="RuleBase" id="RU000434"/>
    </source>
</evidence>
<keyword evidence="9" id="KW-0460">Magnesium</keyword>
<evidence type="ECO:0000256" key="3">
    <source>
        <dbReference type="ARBA" id="ARBA00022478"/>
    </source>
</evidence>
<dbReference type="Gene3D" id="3.90.1110.10">
    <property type="entry name" value="RNA polymerase Rpb2, domain 2"/>
    <property type="match status" value="1"/>
</dbReference>
<evidence type="ECO:0000256" key="12">
    <source>
        <dbReference type="ARBA" id="ARBA00048552"/>
    </source>
</evidence>
<evidence type="ECO:0000256" key="6">
    <source>
        <dbReference type="ARBA" id="ARBA00022723"/>
    </source>
</evidence>
<dbReference type="GO" id="GO:0005654">
    <property type="term" value="C:nucleoplasm"/>
    <property type="evidence" value="ECO:0007669"/>
    <property type="project" value="UniProtKB-ARBA"/>
</dbReference>
<evidence type="ECO:0000256" key="11">
    <source>
        <dbReference type="ARBA" id="ARBA00023242"/>
    </source>
</evidence>
<evidence type="ECO:0000259" key="21">
    <source>
        <dbReference type="Pfam" id="PF04567"/>
    </source>
</evidence>
<feature type="domain" description="DNA-directed RNA polymerase subunit 2 hybrid-binding" evidence="15">
    <location>
        <begin position="702"/>
        <end position="1074"/>
    </location>
</feature>
<proteinExistence type="inferred from homology"/>
<dbReference type="FunFam" id="2.40.50.150:FF:000002">
    <property type="entry name" value="DNA-directed RNA polymerase subunit beta"/>
    <property type="match status" value="1"/>
</dbReference>
<feature type="domain" description="RNA polymerase Rpb2" evidence="21">
    <location>
        <begin position="650"/>
        <end position="695"/>
    </location>
</feature>
<evidence type="ECO:0000256" key="5">
    <source>
        <dbReference type="ARBA" id="ARBA00022695"/>
    </source>
</evidence>
<dbReference type="EC" id="2.7.7.6" evidence="14"/>
<dbReference type="FunFam" id="3.90.1070.20:FF:000001">
    <property type="entry name" value="DNA-directed RNA polymerase subunit beta"/>
    <property type="match status" value="1"/>
</dbReference>
<feature type="domain" description="RNA polymerase Rpb2" evidence="19">
    <location>
        <begin position="466"/>
        <end position="530"/>
    </location>
</feature>
<evidence type="ECO:0000259" key="18">
    <source>
        <dbReference type="Pfam" id="PF04563"/>
    </source>
</evidence>
<dbReference type="Pfam" id="PF04566">
    <property type="entry name" value="RNA_pol_Rpb2_4"/>
    <property type="match status" value="1"/>
</dbReference>
<feature type="domain" description="RNA polymerase Rpb2" evidence="17">
    <location>
        <begin position="200"/>
        <end position="391"/>
    </location>
</feature>
<dbReference type="Pfam" id="PF04560">
    <property type="entry name" value="RNA_pol_Rpb2_7"/>
    <property type="match status" value="1"/>
</dbReference>
<evidence type="ECO:0000256" key="7">
    <source>
        <dbReference type="ARBA" id="ARBA00022771"/>
    </source>
</evidence>
<evidence type="ECO:0000259" key="20">
    <source>
        <dbReference type="Pfam" id="PF04566"/>
    </source>
</evidence>
<evidence type="ECO:0000256" key="9">
    <source>
        <dbReference type="ARBA" id="ARBA00022842"/>
    </source>
</evidence>
<dbReference type="InterPro" id="IPR007647">
    <property type="entry name" value="RNA_pol_Rpb2_5"/>
</dbReference>
<feature type="domain" description="RNA polymerase beta subunit protrusion" evidence="18">
    <location>
        <begin position="31"/>
        <end position="438"/>
    </location>
</feature>
<protein>
    <recommendedName>
        <fullName evidence="14">DNA-directed RNA polymerase subunit beta</fullName>
        <ecNumber evidence="14">2.7.7.6</ecNumber>
    </recommendedName>
</protein>
<evidence type="ECO:0000256" key="10">
    <source>
        <dbReference type="ARBA" id="ARBA00023163"/>
    </source>
</evidence>
<dbReference type="NCBIfam" id="NF007175">
    <property type="entry name" value="PRK09606.1"/>
    <property type="match status" value="1"/>
</dbReference>
<dbReference type="Gene3D" id="3.90.1800.10">
    <property type="entry name" value="RNA polymerase alpha subunit dimerisation domain"/>
    <property type="match status" value="1"/>
</dbReference>
<evidence type="ECO:0000259" key="15">
    <source>
        <dbReference type="Pfam" id="PF00562"/>
    </source>
</evidence>
<dbReference type="Proteomes" id="UP000751190">
    <property type="component" value="Unassembled WGS sequence"/>
</dbReference>
<evidence type="ECO:0000313" key="22">
    <source>
        <dbReference type="EMBL" id="KAG8464113.1"/>
    </source>
</evidence>
<dbReference type="InterPro" id="IPR037034">
    <property type="entry name" value="RNA_pol_Rpb2_2_sf"/>
</dbReference>
<accession>A0A8J5XHB4</accession>
<keyword evidence="6" id="KW-0479">Metal-binding</keyword>
<dbReference type="OMA" id="CYDRNDS"/>
<dbReference type="Gene3D" id="2.40.270.10">
    <property type="entry name" value="DNA-directed RNA polymerase, subunit 2, domain 6"/>
    <property type="match status" value="1"/>
</dbReference>
<dbReference type="InterPro" id="IPR015712">
    <property type="entry name" value="DNA-dir_RNA_pol_su2"/>
</dbReference>
<dbReference type="InterPro" id="IPR007645">
    <property type="entry name" value="RNA_pol_Rpb2_3"/>
</dbReference>
<comment type="function">
    <text evidence="14">DNA-dependent RNA polymerase catalyzes the transcription of DNA into RNA using the four ribonucleoside triphosphates as substrates.</text>
</comment>
<dbReference type="InterPro" id="IPR007646">
    <property type="entry name" value="RNA_pol_Rpb2_4"/>
</dbReference>
<dbReference type="GO" id="GO:0003677">
    <property type="term" value="F:DNA binding"/>
    <property type="evidence" value="ECO:0007669"/>
    <property type="project" value="InterPro"/>
</dbReference>
<evidence type="ECO:0000256" key="4">
    <source>
        <dbReference type="ARBA" id="ARBA00022679"/>
    </source>
</evidence>
<name>A0A8J5XHB4_DIALT</name>
<comment type="catalytic activity">
    <reaction evidence="12 14">
        <text>RNA(n) + a ribonucleoside 5'-triphosphate = RNA(n+1) + diphosphate</text>
        <dbReference type="Rhea" id="RHEA:21248"/>
        <dbReference type="Rhea" id="RHEA-COMP:14527"/>
        <dbReference type="Rhea" id="RHEA-COMP:17342"/>
        <dbReference type="ChEBI" id="CHEBI:33019"/>
        <dbReference type="ChEBI" id="CHEBI:61557"/>
        <dbReference type="ChEBI" id="CHEBI:140395"/>
        <dbReference type="EC" id="2.7.7.6"/>
    </reaction>
</comment>
<dbReference type="FunFam" id="3.90.1100.10:FF:000003">
    <property type="entry name" value="DNA-directed RNA polymerase subunit beta"/>
    <property type="match status" value="1"/>
</dbReference>
<dbReference type="PANTHER" id="PTHR20856">
    <property type="entry name" value="DNA-DIRECTED RNA POLYMERASE I SUBUNIT 2"/>
    <property type="match status" value="1"/>
</dbReference>
<dbReference type="GO" id="GO:0008270">
    <property type="term" value="F:zinc ion binding"/>
    <property type="evidence" value="ECO:0007669"/>
    <property type="project" value="UniProtKB-KW"/>
</dbReference>
<dbReference type="InterPro" id="IPR007644">
    <property type="entry name" value="RNA_pol_bsu_protrusion"/>
</dbReference>
<dbReference type="EMBL" id="JAGTXO010000014">
    <property type="protein sequence ID" value="KAG8464113.1"/>
    <property type="molecule type" value="Genomic_DNA"/>
</dbReference>
<dbReference type="Pfam" id="PF04561">
    <property type="entry name" value="RNA_pol_Rpb2_2"/>
    <property type="match status" value="1"/>
</dbReference>
<reference evidence="22" key="1">
    <citation type="submission" date="2021-05" db="EMBL/GenBank/DDBJ databases">
        <title>The genome of the haptophyte Pavlova lutheri (Diacronema luteri, Pavlovales) - a model for lipid biosynthesis in eukaryotic algae.</title>
        <authorList>
            <person name="Hulatt C.J."/>
            <person name="Posewitz M.C."/>
        </authorList>
    </citation>
    <scope>NUCLEOTIDE SEQUENCE</scope>
    <source>
        <strain evidence="22">NIVA-4/92</strain>
    </source>
</reference>
<evidence type="ECO:0000259" key="19">
    <source>
        <dbReference type="Pfam" id="PF04565"/>
    </source>
</evidence>
<dbReference type="InterPro" id="IPR007120">
    <property type="entry name" value="DNA-dir_RNAP_su2_dom"/>
</dbReference>
<dbReference type="InterPro" id="IPR007121">
    <property type="entry name" value="RNA_pol_bsu_CS"/>
</dbReference>
<comment type="caution">
    <text evidence="22">The sequence shown here is derived from an EMBL/GenBank/DDBJ whole genome shotgun (WGS) entry which is preliminary data.</text>
</comment>